<dbReference type="Pfam" id="PF01479">
    <property type="entry name" value="S4"/>
    <property type="match status" value="1"/>
</dbReference>
<dbReference type="InterPro" id="IPR002942">
    <property type="entry name" value="S4_RNA-bd"/>
</dbReference>
<dbReference type="EC" id="5.4.99.-" evidence="7"/>
<protein>
    <recommendedName>
        <fullName evidence="7">Pseudouridine synthase</fullName>
        <ecNumber evidence="7">5.4.99.-</ecNumber>
    </recommendedName>
</protein>
<organism evidence="9 10">
    <name type="scientific">Hydrocarboniclastica marina</name>
    <dbReference type="NCBI Taxonomy" id="2259620"/>
    <lineage>
        <taxon>Bacteria</taxon>
        <taxon>Pseudomonadati</taxon>
        <taxon>Pseudomonadota</taxon>
        <taxon>Gammaproteobacteria</taxon>
        <taxon>Alteromonadales</taxon>
        <taxon>Alteromonadaceae</taxon>
        <taxon>Hydrocarboniclastica</taxon>
    </lineage>
</organism>
<dbReference type="SUPFAM" id="SSF55174">
    <property type="entry name" value="Alpha-L RNA-binding motif"/>
    <property type="match status" value="1"/>
</dbReference>
<dbReference type="Gene3D" id="3.10.290.10">
    <property type="entry name" value="RNA-binding S4 domain"/>
    <property type="match status" value="1"/>
</dbReference>
<comment type="function">
    <text evidence="5">Responsible for synthesis of pseudouridine from uracil-516 in 16S ribosomal RNA.</text>
</comment>
<dbReference type="Gene3D" id="3.30.70.1560">
    <property type="entry name" value="Alpha-L RNA-binding motif"/>
    <property type="match status" value="1"/>
</dbReference>
<evidence type="ECO:0000259" key="8">
    <source>
        <dbReference type="SMART" id="SM00363"/>
    </source>
</evidence>
<dbReference type="CDD" id="cd02553">
    <property type="entry name" value="PseudoU_synth_RsuA"/>
    <property type="match status" value="1"/>
</dbReference>
<dbReference type="OrthoDB" id="9807213at2"/>
<evidence type="ECO:0000256" key="3">
    <source>
        <dbReference type="ARBA" id="ARBA00023235"/>
    </source>
</evidence>
<dbReference type="FunFam" id="3.30.70.1560:FF:000001">
    <property type="entry name" value="Pseudouridine synthase"/>
    <property type="match status" value="1"/>
</dbReference>
<name>A0A4P7XKJ4_9ALTE</name>
<dbReference type="Proteomes" id="UP000298049">
    <property type="component" value="Chromosome"/>
</dbReference>
<dbReference type="EMBL" id="CP031093">
    <property type="protein sequence ID" value="QCF27749.1"/>
    <property type="molecule type" value="Genomic_DNA"/>
</dbReference>
<keyword evidence="10" id="KW-1185">Reference proteome</keyword>
<evidence type="ECO:0000256" key="2">
    <source>
        <dbReference type="ARBA" id="ARBA00022884"/>
    </source>
</evidence>
<dbReference type="InterPro" id="IPR018496">
    <property type="entry name" value="PsdUridine_synth_RsuA/RluB_CS"/>
</dbReference>
<comment type="similarity">
    <text evidence="1 7">Belongs to the pseudouridine synthase RsuA family.</text>
</comment>
<evidence type="ECO:0000256" key="1">
    <source>
        <dbReference type="ARBA" id="ARBA00008348"/>
    </source>
</evidence>
<dbReference type="NCBIfam" id="TIGR00093">
    <property type="entry name" value="pseudouridine synthase"/>
    <property type="match status" value="1"/>
</dbReference>
<evidence type="ECO:0000256" key="4">
    <source>
        <dbReference type="ARBA" id="ARBA00036749"/>
    </source>
</evidence>
<dbReference type="KEGG" id="hmi:soil367_00860"/>
<dbReference type="InterPro" id="IPR036986">
    <property type="entry name" value="S4_RNA-bd_sf"/>
</dbReference>
<dbReference type="PANTHER" id="PTHR47683:SF4">
    <property type="entry name" value="PSEUDOURIDINE SYNTHASE"/>
    <property type="match status" value="1"/>
</dbReference>
<dbReference type="Gene3D" id="3.30.70.580">
    <property type="entry name" value="Pseudouridine synthase I, catalytic domain, N-terminal subdomain"/>
    <property type="match status" value="1"/>
</dbReference>
<sequence length="230" mass="25716">MRLDYYLAHATTLSRKEAKRIIHQGRVSVAGQVERKTSTPVEADSVVCLDEQQLVLSQGHRYLMLNKPVGVISATEDGQHRTVIDLIPPALRRDLHPVGRLDRDTTGLILLTTDGQWSHRVSSPRGQCAKVYRAQLDQPLTAQARSRLEQGVMLKGETVATRPADVESIDDRTIRLRLTEGRYHQVKRMLAAVGNHVIALHRERVGSIQLDDNLPPGAYRELSKEEISGV</sequence>
<dbReference type="PANTHER" id="PTHR47683">
    <property type="entry name" value="PSEUDOURIDINE SYNTHASE FAMILY PROTEIN-RELATED"/>
    <property type="match status" value="1"/>
</dbReference>
<proteinExistence type="inferred from homology"/>
<keyword evidence="3 7" id="KW-0413">Isomerase</keyword>
<dbReference type="InterPro" id="IPR042092">
    <property type="entry name" value="PsdUridine_s_RsuA/RluB/E/F_cat"/>
</dbReference>
<dbReference type="SMART" id="SM00363">
    <property type="entry name" value="S4"/>
    <property type="match status" value="1"/>
</dbReference>
<dbReference type="GO" id="GO:0003723">
    <property type="term" value="F:RNA binding"/>
    <property type="evidence" value="ECO:0007669"/>
    <property type="project" value="UniProtKB-KW"/>
</dbReference>
<accession>A0A4P7XKJ4</accession>
<evidence type="ECO:0000313" key="9">
    <source>
        <dbReference type="EMBL" id="QCF27749.1"/>
    </source>
</evidence>
<dbReference type="PROSITE" id="PS01149">
    <property type="entry name" value="PSI_RSU"/>
    <property type="match status" value="1"/>
</dbReference>
<dbReference type="InterPro" id="IPR050343">
    <property type="entry name" value="RsuA_PseudoU_synthase"/>
</dbReference>
<gene>
    <name evidence="9" type="ORF">soil367_00860</name>
</gene>
<dbReference type="Pfam" id="PF00849">
    <property type="entry name" value="PseudoU_synth_2"/>
    <property type="match status" value="1"/>
</dbReference>
<evidence type="ECO:0000256" key="6">
    <source>
        <dbReference type="PROSITE-ProRule" id="PRU00182"/>
    </source>
</evidence>
<dbReference type="AlphaFoldDB" id="A0A4P7XKJ4"/>
<comment type="catalytic activity">
    <reaction evidence="4">
        <text>uridine(516) in 16S rRNA = pseudouridine(516) in 16S rRNA</text>
        <dbReference type="Rhea" id="RHEA:38867"/>
        <dbReference type="Rhea" id="RHEA-COMP:10089"/>
        <dbReference type="Rhea" id="RHEA-COMP:10090"/>
        <dbReference type="ChEBI" id="CHEBI:65314"/>
        <dbReference type="ChEBI" id="CHEBI:65315"/>
        <dbReference type="EC" id="5.4.99.19"/>
    </reaction>
</comment>
<evidence type="ECO:0000256" key="5">
    <source>
        <dbReference type="ARBA" id="ARBA00037590"/>
    </source>
</evidence>
<dbReference type="SUPFAM" id="SSF55120">
    <property type="entry name" value="Pseudouridine synthase"/>
    <property type="match status" value="1"/>
</dbReference>
<evidence type="ECO:0000313" key="10">
    <source>
        <dbReference type="Proteomes" id="UP000298049"/>
    </source>
</evidence>
<dbReference type="GO" id="GO:0160136">
    <property type="term" value="F:16S rRNA pseudouridine(516) synthase activity"/>
    <property type="evidence" value="ECO:0007669"/>
    <property type="project" value="UniProtKB-EC"/>
</dbReference>
<dbReference type="GO" id="GO:0005829">
    <property type="term" value="C:cytosol"/>
    <property type="evidence" value="ECO:0007669"/>
    <property type="project" value="UniProtKB-ARBA"/>
</dbReference>
<dbReference type="PROSITE" id="PS50889">
    <property type="entry name" value="S4"/>
    <property type="match status" value="1"/>
</dbReference>
<dbReference type="CDD" id="cd00165">
    <property type="entry name" value="S4"/>
    <property type="match status" value="1"/>
</dbReference>
<dbReference type="InterPro" id="IPR006145">
    <property type="entry name" value="PsdUridine_synth_RsuA/RluA"/>
</dbReference>
<dbReference type="GO" id="GO:0000455">
    <property type="term" value="P:enzyme-directed rRNA pseudouridine synthesis"/>
    <property type="evidence" value="ECO:0007669"/>
    <property type="project" value="UniProtKB-ARBA"/>
</dbReference>
<evidence type="ECO:0000256" key="7">
    <source>
        <dbReference type="RuleBase" id="RU003887"/>
    </source>
</evidence>
<feature type="domain" description="RNA-binding S4" evidence="8">
    <location>
        <begin position="1"/>
        <end position="60"/>
    </location>
</feature>
<dbReference type="InterPro" id="IPR000748">
    <property type="entry name" value="PsdUridine_synth_RsuA/RluB/E/F"/>
</dbReference>
<keyword evidence="2 6" id="KW-0694">RNA-binding</keyword>
<dbReference type="InterPro" id="IPR020103">
    <property type="entry name" value="PsdUridine_synth_cat_dom_sf"/>
</dbReference>
<dbReference type="InterPro" id="IPR020094">
    <property type="entry name" value="TruA/RsuA/RluB/E/F_N"/>
</dbReference>
<reference evidence="9 10" key="1">
    <citation type="submission" date="2018-07" db="EMBL/GenBank/DDBJ databases">
        <title>Marsedoiliclastica nanhaica gen. nov. sp. nov., a novel marine hydrocarbonoclastic bacterium isolated from an in-situ enriched hydrocarbon-degrading consortium in deep-sea sediment.</title>
        <authorList>
            <person name="Dong C."/>
            <person name="Ma T."/>
            <person name="Liu R."/>
            <person name="Shao Z."/>
        </authorList>
    </citation>
    <scope>NUCLEOTIDE SEQUENCE [LARGE SCALE GENOMIC DNA]</scope>
    <source>
        <strain evidence="10">soil36-7</strain>
    </source>
</reference>